<comment type="caution">
    <text evidence="14">The sequence shown here is derived from an EMBL/GenBank/DDBJ whole genome shotgun (WGS) entry which is preliminary data.</text>
</comment>
<dbReference type="UniPathway" id="UPA00342"/>
<name>A0A5R9G386_9BACL</name>
<evidence type="ECO:0000256" key="9">
    <source>
        <dbReference type="ARBA" id="ARBA00070061"/>
    </source>
</evidence>
<comment type="pathway">
    <text evidence="6">Cell wall biogenesis.</text>
</comment>
<sequence length="310" mass="32735">MTSYFAKLTTEKINPATQFIDECETRDMLMLINDEDQLVPLAVRKEIESIAAAVDRIYESLKDGGRMFYVGAGSSGRLGVLDASECPPTYGTAPELVQAYIAGGDGALRTAVEGCEDDADAGARLMDEKGVTSKDVVVGITASGSTPYVLGAVRRAKELGAGTVGVTTNPHTRIGEACDICIAPVVGPEVVAGSTRMKSGTAQKLVLNMLTTGVMIKLGKVYNNLMVDLRASNTKLYDRSIRMVRTSTGASEERAVEALEQANMHVKTAILMIETGANAGEAADLLLRHDGRLKAAIRAAKGALPPAKAE</sequence>
<dbReference type="InterPro" id="IPR001347">
    <property type="entry name" value="SIS_dom"/>
</dbReference>
<feature type="active site" evidence="12">
    <location>
        <position position="116"/>
    </location>
</feature>
<dbReference type="InterPro" id="IPR040190">
    <property type="entry name" value="MURQ/GCKR"/>
</dbReference>
<dbReference type="SUPFAM" id="SSF53697">
    <property type="entry name" value="SIS domain"/>
    <property type="match status" value="1"/>
</dbReference>
<evidence type="ECO:0000256" key="2">
    <source>
        <dbReference type="ARBA" id="ARBA00023239"/>
    </source>
</evidence>
<dbReference type="EC" id="4.2.1.126" evidence="8 12"/>
<evidence type="ECO:0000313" key="15">
    <source>
        <dbReference type="Proteomes" id="UP000309676"/>
    </source>
</evidence>
<evidence type="ECO:0000256" key="11">
    <source>
        <dbReference type="ARBA" id="ARBA00084049"/>
    </source>
</evidence>
<dbReference type="GO" id="GO:0097173">
    <property type="term" value="P:N-acetylmuramic acid catabolic process"/>
    <property type="evidence" value="ECO:0007669"/>
    <property type="project" value="UniProtKB-UniPathway"/>
</dbReference>
<dbReference type="NCBIfam" id="TIGR00274">
    <property type="entry name" value="N-acetylmuramic acid 6-phosphate etherase"/>
    <property type="match status" value="1"/>
</dbReference>
<dbReference type="AlphaFoldDB" id="A0A5R9G386"/>
<evidence type="ECO:0000256" key="7">
    <source>
        <dbReference type="ARBA" id="ARBA00061234"/>
    </source>
</evidence>
<gene>
    <name evidence="12 14" type="primary">murQ</name>
    <name evidence="14" type="ORF">FE782_28845</name>
</gene>
<evidence type="ECO:0000313" key="14">
    <source>
        <dbReference type="EMBL" id="TLS48756.1"/>
    </source>
</evidence>
<comment type="catalytic activity">
    <reaction evidence="4 12">
        <text>N-acetyl-D-muramate 6-phosphate + H2O = N-acetyl-D-glucosamine 6-phosphate + (R)-lactate</text>
        <dbReference type="Rhea" id="RHEA:26410"/>
        <dbReference type="ChEBI" id="CHEBI:15377"/>
        <dbReference type="ChEBI" id="CHEBI:16004"/>
        <dbReference type="ChEBI" id="CHEBI:57513"/>
        <dbReference type="ChEBI" id="CHEBI:58722"/>
        <dbReference type="EC" id="4.2.1.126"/>
    </reaction>
</comment>
<dbReference type="Gene3D" id="3.40.50.10490">
    <property type="entry name" value="Glucose-6-phosphate isomerase like protein, domain 1"/>
    <property type="match status" value="1"/>
</dbReference>
<dbReference type="GO" id="GO:0046348">
    <property type="term" value="P:amino sugar catabolic process"/>
    <property type="evidence" value="ECO:0007669"/>
    <property type="project" value="InterPro"/>
</dbReference>
<dbReference type="Pfam" id="PF22645">
    <property type="entry name" value="GKRP_SIS_N"/>
    <property type="match status" value="1"/>
</dbReference>
<dbReference type="HAMAP" id="MF_00068">
    <property type="entry name" value="MurQ"/>
    <property type="match status" value="1"/>
</dbReference>
<dbReference type="OrthoDB" id="9813395at2"/>
<evidence type="ECO:0000259" key="13">
    <source>
        <dbReference type="PROSITE" id="PS51464"/>
    </source>
</evidence>
<dbReference type="CDD" id="cd05007">
    <property type="entry name" value="SIS_Etherase"/>
    <property type="match status" value="1"/>
</dbReference>
<evidence type="ECO:0000256" key="10">
    <source>
        <dbReference type="ARBA" id="ARBA00077905"/>
    </source>
</evidence>
<dbReference type="FunFam" id="1.10.8.1080:FF:000001">
    <property type="entry name" value="N-acetylmuramic acid 6-phosphate etherase"/>
    <property type="match status" value="1"/>
</dbReference>
<dbReference type="GO" id="GO:0016803">
    <property type="term" value="F:ether hydrolase activity"/>
    <property type="evidence" value="ECO:0007669"/>
    <property type="project" value="TreeGrafter"/>
</dbReference>
<comment type="pathway">
    <text evidence="12">Amino-sugar metabolism; N-acetylmuramate degradation.</text>
</comment>
<evidence type="ECO:0000256" key="4">
    <source>
        <dbReference type="ARBA" id="ARBA00051747"/>
    </source>
</evidence>
<feature type="domain" description="SIS" evidence="13">
    <location>
        <begin position="57"/>
        <end position="220"/>
    </location>
</feature>
<comment type="function">
    <text evidence="12">Specifically catalyzes the cleavage of the D-lactyl ether substituent of MurNAc 6-phosphate, producing GlcNAc 6-phosphate and D-lactate.</text>
</comment>
<proteinExistence type="inferred from homology"/>
<dbReference type="InterPro" id="IPR005486">
    <property type="entry name" value="Glucokinase_regulatory_CS"/>
</dbReference>
<dbReference type="PANTHER" id="PTHR10088:SF4">
    <property type="entry name" value="GLUCOKINASE REGULATORY PROTEIN"/>
    <property type="match status" value="1"/>
</dbReference>
<reference evidence="14 15" key="1">
    <citation type="submission" date="2019-05" db="EMBL/GenBank/DDBJ databases">
        <authorList>
            <person name="Narsing Rao M.P."/>
            <person name="Li W.J."/>
        </authorList>
    </citation>
    <scope>NUCLEOTIDE SEQUENCE [LARGE SCALE GENOMIC DNA]</scope>
    <source>
        <strain evidence="14 15">SYSU_K30003</strain>
    </source>
</reference>
<evidence type="ECO:0000256" key="6">
    <source>
        <dbReference type="ARBA" id="ARBA00060672"/>
    </source>
</evidence>
<organism evidence="14 15">
    <name type="scientific">Paenibacillus antri</name>
    <dbReference type="NCBI Taxonomy" id="2582848"/>
    <lineage>
        <taxon>Bacteria</taxon>
        <taxon>Bacillati</taxon>
        <taxon>Bacillota</taxon>
        <taxon>Bacilli</taxon>
        <taxon>Bacillales</taxon>
        <taxon>Paenibacillaceae</taxon>
        <taxon>Paenibacillus</taxon>
    </lineage>
</organism>
<evidence type="ECO:0000256" key="8">
    <source>
        <dbReference type="ARBA" id="ARBA00067056"/>
    </source>
</evidence>
<dbReference type="Proteomes" id="UP000309676">
    <property type="component" value="Unassembled WGS sequence"/>
</dbReference>
<evidence type="ECO:0000256" key="5">
    <source>
        <dbReference type="ARBA" id="ARBA00060595"/>
    </source>
</evidence>
<keyword evidence="3 12" id="KW-0119">Carbohydrate metabolism</keyword>
<feature type="active site" description="Proton donor" evidence="12">
    <location>
        <position position="85"/>
    </location>
</feature>
<evidence type="ECO:0000256" key="12">
    <source>
        <dbReference type="HAMAP-Rule" id="MF_00068"/>
    </source>
</evidence>
<dbReference type="GO" id="GO:0009254">
    <property type="term" value="P:peptidoglycan turnover"/>
    <property type="evidence" value="ECO:0007669"/>
    <property type="project" value="TreeGrafter"/>
</dbReference>
<dbReference type="Pfam" id="PF20741">
    <property type="entry name" value="GKRP-like_C"/>
    <property type="match status" value="1"/>
</dbReference>
<evidence type="ECO:0000256" key="3">
    <source>
        <dbReference type="ARBA" id="ARBA00023277"/>
    </source>
</evidence>
<comment type="subunit">
    <text evidence="1 12">Homodimer.</text>
</comment>
<dbReference type="NCBIfam" id="NF003915">
    <property type="entry name" value="PRK05441.1"/>
    <property type="match status" value="1"/>
</dbReference>
<keyword evidence="15" id="KW-1185">Reference proteome</keyword>
<dbReference type="Gene3D" id="1.10.8.1080">
    <property type="match status" value="1"/>
</dbReference>
<comment type="pathway">
    <text evidence="5">Amino-sugar metabolism; 1,6-anhydro-N-acetylmuramate degradation.</text>
</comment>
<protein>
    <recommendedName>
        <fullName evidence="9 12">N-acetylmuramic acid 6-phosphate etherase</fullName>
        <shortName evidence="12">MurNAc-6-P etherase</shortName>
        <ecNumber evidence="8 12">4.2.1.126</ecNumber>
    </recommendedName>
    <alternativeName>
        <fullName evidence="11 12">N-acetylmuramic acid 6-phosphate hydrolase</fullName>
    </alternativeName>
    <alternativeName>
        <fullName evidence="10 12">N-acetylmuramic acid 6-phosphate lyase</fullName>
    </alternativeName>
</protein>
<dbReference type="NCBIfam" id="NF009222">
    <property type="entry name" value="PRK12570.1"/>
    <property type="match status" value="1"/>
</dbReference>
<comment type="similarity">
    <text evidence="7 12">Belongs to the GCKR-like family. MurNAc-6-P etherase subfamily.</text>
</comment>
<dbReference type="PROSITE" id="PS51464">
    <property type="entry name" value="SIS"/>
    <property type="match status" value="1"/>
</dbReference>
<dbReference type="InterPro" id="IPR046348">
    <property type="entry name" value="SIS_dom_sf"/>
</dbReference>
<evidence type="ECO:0000256" key="1">
    <source>
        <dbReference type="ARBA" id="ARBA00011738"/>
    </source>
</evidence>
<dbReference type="GO" id="GO:0016835">
    <property type="term" value="F:carbon-oxygen lyase activity"/>
    <property type="evidence" value="ECO:0007669"/>
    <property type="project" value="UniProtKB-UniRule"/>
</dbReference>
<dbReference type="EMBL" id="VCIW01000029">
    <property type="protein sequence ID" value="TLS48756.1"/>
    <property type="molecule type" value="Genomic_DNA"/>
</dbReference>
<dbReference type="GO" id="GO:0097367">
    <property type="term" value="F:carbohydrate derivative binding"/>
    <property type="evidence" value="ECO:0007669"/>
    <property type="project" value="InterPro"/>
</dbReference>
<dbReference type="RefSeq" id="WP_138197821.1">
    <property type="nucleotide sequence ID" value="NZ_VCIW01000029.1"/>
</dbReference>
<dbReference type="PROSITE" id="PS01272">
    <property type="entry name" value="GCKR"/>
    <property type="match status" value="1"/>
</dbReference>
<dbReference type="InterPro" id="IPR005488">
    <property type="entry name" value="Etherase_MurQ"/>
</dbReference>
<dbReference type="FunFam" id="3.40.50.10490:FF:000014">
    <property type="entry name" value="N-acetylmuramic acid 6-phosphate etherase"/>
    <property type="match status" value="1"/>
</dbReference>
<keyword evidence="2 12" id="KW-0456">Lyase</keyword>
<dbReference type="PANTHER" id="PTHR10088">
    <property type="entry name" value="GLUCOKINASE REGULATORY PROTEIN"/>
    <property type="match status" value="1"/>
</dbReference>
<comment type="miscellaneous">
    <text evidence="12">A lyase-type mechanism (elimination/hydration) is suggested for the cleavage of the lactyl ether bond of MurNAc 6-phosphate, with the formation of an alpha,beta-unsaturated aldehyde intermediate with (E)-stereochemistry, followed by the syn addition of water to give product.</text>
</comment>
<accession>A0A5R9G386</accession>